<evidence type="ECO:0000313" key="2">
    <source>
        <dbReference type="Proteomes" id="UP001156398"/>
    </source>
</evidence>
<dbReference type="RefSeq" id="WP_271322531.1">
    <property type="nucleotide sequence ID" value="NZ_JAAGKO020000012.1"/>
</dbReference>
<comment type="caution">
    <text evidence="1">The sequence shown here is derived from an EMBL/GenBank/DDBJ whole genome shotgun (WGS) entry which is preliminary data.</text>
</comment>
<organism evidence="1 2">
    <name type="scientific">Streptantibioticus silvisoli</name>
    <dbReference type="NCBI Taxonomy" id="2705255"/>
    <lineage>
        <taxon>Bacteria</taxon>
        <taxon>Bacillati</taxon>
        <taxon>Actinomycetota</taxon>
        <taxon>Actinomycetes</taxon>
        <taxon>Kitasatosporales</taxon>
        <taxon>Streptomycetaceae</taxon>
        <taxon>Streptantibioticus</taxon>
    </lineage>
</organism>
<protein>
    <submittedName>
        <fullName evidence="1">Uncharacterized protein</fullName>
    </submittedName>
</protein>
<reference evidence="1 2" key="1">
    <citation type="submission" date="2023-05" db="EMBL/GenBank/DDBJ databases">
        <title>Streptantibioticus silvisoli sp. nov., acidotolerant actinomycetes 1 from pine litter.</title>
        <authorList>
            <person name="Swiecimska M."/>
            <person name="Golinska P."/>
            <person name="Sangal V."/>
            <person name="Wachnowicz B."/>
            <person name="Goodfellow M."/>
        </authorList>
    </citation>
    <scope>NUCLEOTIDE SEQUENCE [LARGE SCALE GENOMIC DNA]</scope>
    <source>
        <strain evidence="1 2">SL54</strain>
    </source>
</reference>
<sequence>MPGSKTQRTPIAETMAVGQFPEVRRTPLDSLTILLLCPAKISTTFPRVRAAASGP</sequence>
<gene>
    <name evidence="1" type="ORF">POF43_011195</name>
</gene>
<dbReference type="Proteomes" id="UP001156398">
    <property type="component" value="Unassembled WGS sequence"/>
</dbReference>
<proteinExistence type="predicted"/>
<keyword evidence="2" id="KW-1185">Reference proteome</keyword>
<name>A0ABT6VYM3_9ACTN</name>
<accession>A0ABT6VYM3</accession>
<dbReference type="EMBL" id="JAAGKO020000012">
    <property type="protein sequence ID" value="MDI5963265.1"/>
    <property type="molecule type" value="Genomic_DNA"/>
</dbReference>
<evidence type="ECO:0000313" key="1">
    <source>
        <dbReference type="EMBL" id="MDI5963265.1"/>
    </source>
</evidence>